<dbReference type="Pfam" id="PF12680">
    <property type="entry name" value="SnoaL_2"/>
    <property type="match status" value="1"/>
</dbReference>
<evidence type="ECO:0000313" key="2">
    <source>
        <dbReference type="EMBL" id="SFE59534.1"/>
    </source>
</evidence>
<accession>A0A1I2BU02</accession>
<name>A0A1I2BU02_9BACT</name>
<protein>
    <submittedName>
        <fullName evidence="2">SnoaL-like domain-containing protein</fullName>
    </submittedName>
</protein>
<evidence type="ECO:0000259" key="1">
    <source>
        <dbReference type="Pfam" id="PF12680"/>
    </source>
</evidence>
<reference evidence="2 3" key="1">
    <citation type="submission" date="2016-10" db="EMBL/GenBank/DDBJ databases">
        <authorList>
            <person name="de Groot N.N."/>
        </authorList>
    </citation>
    <scope>NUCLEOTIDE SEQUENCE [LARGE SCALE GENOMIC DNA]</scope>
    <source>
        <strain evidence="2 3">DSM 26130</strain>
    </source>
</reference>
<proteinExistence type="predicted"/>
<keyword evidence="3" id="KW-1185">Reference proteome</keyword>
<dbReference type="InterPro" id="IPR037401">
    <property type="entry name" value="SnoaL-like"/>
</dbReference>
<sequence>MYIRSTSLTVSNWQQPVIFIDIHQRLAPKARLTFGQQNRIVLGNKLISLSMDAQSMHTLQQTHTAVWNEKDRTTRDALMQTIYADDIKMYDKDFILTGTTAVSDFIDKLFAGDANFTFSPTKPMESTQHGARLYWDIRTGPQPNVLTGMDFFVVENEKVAHLYVFMDAQ</sequence>
<dbReference type="SUPFAM" id="SSF54427">
    <property type="entry name" value="NTF2-like"/>
    <property type="match status" value="1"/>
</dbReference>
<organism evidence="2 3">
    <name type="scientific">Spirosoma endophyticum</name>
    <dbReference type="NCBI Taxonomy" id="662367"/>
    <lineage>
        <taxon>Bacteria</taxon>
        <taxon>Pseudomonadati</taxon>
        <taxon>Bacteroidota</taxon>
        <taxon>Cytophagia</taxon>
        <taxon>Cytophagales</taxon>
        <taxon>Cytophagaceae</taxon>
        <taxon>Spirosoma</taxon>
    </lineage>
</organism>
<gene>
    <name evidence="2" type="ORF">SAMN05216167_1169</name>
</gene>
<dbReference type="STRING" id="662367.SAMN05216167_1169"/>
<feature type="domain" description="SnoaL-like" evidence="1">
    <location>
        <begin position="65"/>
        <end position="161"/>
    </location>
</feature>
<dbReference type="Proteomes" id="UP000198598">
    <property type="component" value="Unassembled WGS sequence"/>
</dbReference>
<dbReference type="InterPro" id="IPR032710">
    <property type="entry name" value="NTF2-like_dom_sf"/>
</dbReference>
<dbReference type="AlphaFoldDB" id="A0A1I2BU02"/>
<evidence type="ECO:0000313" key="3">
    <source>
        <dbReference type="Proteomes" id="UP000198598"/>
    </source>
</evidence>
<dbReference type="EMBL" id="FOLQ01000016">
    <property type="protein sequence ID" value="SFE59534.1"/>
    <property type="molecule type" value="Genomic_DNA"/>
</dbReference>
<dbReference type="Gene3D" id="3.10.450.50">
    <property type="match status" value="1"/>
</dbReference>